<comment type="subcellular location">
    <subcellularLocation>
        <location evidence="1">Cell membrane</location>
        <topology evidence="1">Single-pass type I membrane protein</topology>
    </subcellularLocation>
</comment>
<keyword evidence="7" id="KW-0446">Lipid-binding</keyword>
<feature type="compositionally biased region" description="Basic residues" evidence="11">
    <location>
        <begin position="540"/>
        <end position="549"/>
    </location>
</feature>
<evidence type="ECO:0000256" key="6">
    <source>
        <dbReference type="ARBA" id="ARBA00022989"/>
    </source>
</evidence>
<keyword evidence="15" id="KW-1185">Reference proteome</keyword>
<protein>
    <recommendedName>
        <fullName evidence="13">Generative cell specific-1/HAP2 domain-containing protein</fullName>
    </recommendedName>
</protein>
<feature type="transmembrane region" description="Helical" evidence="12">
    <location>
        <begin position="398"/>
        <end position="427"/>
    </location>
</feature>
<feature type="domain" description="Generative cell specific-1/HAP2" evidence="13">
    <location>
        <begin position="126"/>
        <end position="214"/>
    </location>
</feature>
<evidence type="ECO:0000256" key="4">
    <source>
        <dbReference type="ARBA" id="ARBA00022692"/>
    </source>
</evidence>
<keyword evidence="6 12" id="KW-1133">Transmembrane helix</keyword>
<keyword evidence="3" id="KW-1003">Cell membrane</keyword>
<feature type="domain" description="Generative cell specific-1/HAP2" evidence="13">
    <location>
        <begin position="215"/>
        <end position="403"/>
    </location>
</feature>
<feature type="region of interest" description="Disordered" evidence="11">
    <location>
        <begin position="540"/>
        <end position="562"/>
    </location>
</feature>
<name>A0ABR1ZTP9_9ROSI</name>
<feature type="region of interest" description="Disordered" evidence="11">
    <location>
        <begin position="470"/>
        <end position="527"/>
    </location>
</feature>
<feature type="compositionally biased region" description="Basic and acidic residues" evidence="11">
    <location>
        <begin position="550"/>
        <end position="562"/>
    </location>
</feature>
<dbReference type="Pfam" id="PF10699">
    <property type="entry name" value="HAP2-GCS1"/>
    <property type="match status" value="2"/>
</dbReference>
<dbReference type="PANTHER" id="PTHR31764">
    <property type="entry name" value="PROTEIN HAPLESS 2"/>
    <property type="match status" value="1"/>
</dbReference>
<evidence type="ECO:0000256" key="3">
    <source>
        <dbReference type="ARBA" id="ARBA00022475"/>
    </source>
</evidence>
<organism evidence="14 15">
    <name type="scientific">Hibiscus sabdariffa</name>
    <name type="common">roselle</name>
    <dbReference type="NCBI Taxonomy" id="183260"/>
    <lineage>
        <taxon>Eukaryota</taxon>
        <taxon>Viridiplantae</taxon>
        <taxon>Streptophyta</taxon>
        <taxon>Embryophyta</taxon>
        <taxon>Tracheophyta</taxon>
        <taxon>Spermatophyta</taxon>
        <taxon>Magnoliopsida</taxon>
        <taxon>eudicotyledons</taxon>
        <taxon>Gunneridae</taxon>
        <taxon>Pentapetalae</taxon>
        <taxon>rosids</taxon>
        <taxon>malvids</taxon>
        <taxon>Malvales</taxon>
        <taxon>Malvaceae</taxon>
        <taxon>Malvoideae</taxon>
        <taxon>Hibiscus</taxon>
    </lineage>
</organism>
<reference evidence="14 15" key="1">
    <citation type="journal article" date="2024" name="G3 (Bethesda)">
        <title>Genome assembly of Hibiscus sabdariffa L. provides insights into metabolisms of medicinal natural products.</title>
        <authorList>
            <person name="Kim T."/>
        </authorList>
    </citation>
    <scope>NUCLEOTIDE SEQUENCE [LARGE SCALE GENOMIC DNA]</scope>
    <source>
        <strain evidence="14">TK-2024</strain>
        <tissue evidence="14">Old leaves</tissue>
    </source>
</reference>
<keyword evidence="8 12" id="KW-0472">Membrane</keyword>
<keyword evidence="10" id="KW-0278">Fertilization</keyword>
<evidence type="ECO:0000256" key="11">
    <source>
        <dbReference type="SAM" id="MobiDB-lite"/>
    </source>
</evidence>
<sequence length="562" mass="65910">MVVSSAVLIEMIIENKRDLRLLSDRSDRWSRANESLQIERRRRRQNQARLSDHQYRNLRARCEFFKPHYRMLENRRDDLRDMINELEIMLSKRDSIRVWNLAALNIVRDIHDRLEWIGQVRNEGNDEEVIVGPENRTATSEDNFLRVNLIGDFFGYSSIPTFEDFYLVIPRQGAPGQPNDMGKNISMWMLLERVRFTLDGVECNKIGVSYEAFNEVLNSNLLIELRADDIDFVFQRSPGKIMSVTVPTFEALTQFGVATITVTNTGEVETSYSLTFDCSKGVSLMEEQFFIMKPKEISAQPFKVYPTTDQAAKYVCSAILKDSEFSEVDRAECQFSTTATVFDNGSQITPFQPPKTDVNGFAKSLKKIWKNLWGSLVDFISGETCRRKCSGFFDFSCLIQYICLSWIVLFGLLLAIFPTALVLLWLLHQKGFFDPLYDWFEDHFGYNDHKTSDIHRHGIGNRRSRIHAKKHIKTKHHKHDSRYNRSGIHHDRRHNHPERESNHHHYLHHVHKDKDKHKHKHGHDKSSSIMQEIQLYRRKHDHVGHHRQRRAPEPIERPLKLR</sequence>
<evidence type="ECO:0000256" key="5">
    <source>
        <dbReference type="ARBA" id="ARBA00022729"/>
    </source>
</evidence>
<dbReference type="EMBL" id="JBBPBN010000620">
    <property type="protein sequence ID" value="KAK8483812.1"/>
    <property type="molecule type" value="Genomic_DNA"/>
</dbReference>
<evidence type="ECO:0000256" key="8">
    <source>
        <dbReference type="ARBA" id="ARBA00023136"/>
    </source>
</evidence>
<evidence type="ECO:0000259" key="13">
    <source>
        <dbReference type="Pfam" id="PF10699"/>
    </source>
</evidence>
<dbReference type="InterPro" id="IPR018928">
    <property type="entry name" value="HAP2/GCS1_dom"/>
</dbReference>
<keyword evidence="9" id="KW-1015">Disulfide bond</keyword>
<proteinExistence type="inferred from homology"/>
<feature type="compositionally biased region" description="Basic residues" evidence="11">
    <location>
        <begin position="504"/>
        <end position="523"/>
    </location>
</feature>
<keyword evidence="5" id="KW-0732">Signal</keyword>
<dbReference type="PANTHER" id="PTHR31764:SF0">
    <property type="entry name" value="GENERATIVE CELL SPECIFIC-1_HAP2 DOMAIN-CONTAINING PROTEIN"/>
    <property type="match status" value="1"/>
</dbReference>
<evidence type="ECO:0000256" key="1">
    <source>
        <dbReference type="ARBA" id="ARBA00004251"/>
    </source>
</evidence>
<evidence type="ECO:0000256" key="7">
    <source>
        <dbReference type="ARBA" id="ARBA00023121"/>
    </source>
</evidence>
<comment type="caution">
    <text evidence="14">The sequence shown here is derived from an EMBL/GenBank/DDBJ whole genome shotgun (WGS) entry which is preliminary data.</text>
</comment>
<dbReference type="Proteomes" id="UP001396334">
    <property type="component" value="Unassembled WGS sequence"/>
</dbReference>
<evidence type="ECO:0000256" key="12">
    <source>
        <dbReference type="SAM" id="Phobius"/>
    </source>
</evidence>
<dbReference type="InterPro" id="IPR040326">
    <property type="entry name" value="HAP2/GCS1"/>
</dbReference>
<feature type="compositionally biased region" description="Basic residues" evidence="11">
    <location>
        <begin position="470"/>
        <end position="480"/>
    </location>
</feature>
<evidence type="ECO:0000256" key="9">
    <source>
        <dbReference type="ARBA" id="ARBA00023157"/>
    </source>
</evidence>
<gene>
    <name evidence="14" type="ORF">V6N11_030581</name>
</gene>
<evidence type="ECO:0000256" key="10">
    <source>
        <dbReference type="ARBA" id="ARBA00023279"/>
    </source>
</evidence>
<evidence type="ECO:0000313" key="15">
    <source>
        <dbReference type="Proteomes" id="UP001396334"/>
    </source>
</evidence>
<evidence type="ECO:0000256" key="2">
    <source>
        <dbReference type="ARBA" id="ARBA00010929"/>
    </source>
</evidence>
<keyword evidence="4 12" id="KW-0812">Transmembrane</keyword>
<accession>A0ABR1ZTP9</accession>
<evidence type="ECO:0000313" key="14">
    <source>
        <dbReference type="EMBL" id="KAK8483812.1"/>
    </source>
</evidence>
<comment type="similarity">
    <text evidence="2">Belongs to the HAP2/GCS1 family.</text>
</comment>